<dbReference type="Proteomes" id="UP001085076">
    <property type="component" value="Miscellaneous, Linkage group lg06"/>
</dbReference>
<reference evidence="2" key="1">
    <citation type="submission" date="2021-03" db="EMBL/GenBank/DDBJ databases">
        <authorList>
            <person name="Li Z."/>
            <person name="Yang C."/>
        </authorList>
    </citation>
    <scope>NUCLEOTIDE SEQUENCE</scope>
    <source>
        <strain evidence="2">Dzin_1.0</strain>
        <tissue evidence="2">Leaf</tissue>
    </source>
</reference>
<evidence type="ECO:0000256" key="1">
    <source>
        <dbReference type="ARBA" id="ARBA00022729"/>
    </source>
</evidence>
<proteinExistence type="predicted"/>
<dbReference type="InterPro" id="IPR040361">
    <property type="entry name" value="TPD1"/>
</dbReference>
<sequence length="201" mass="21678">MDGRLAYGRPLVVRLASEKSLVEASNQLNPSCDGKKQSVAGSTSGLMNKSAKIAAIKNKLKSLEGEGVGVKRLRVKDNLTSSHEDVSSEKYHDTSVEGVRLCIHNVRLFQKSSGFGPGHVPEYTVTISSVGHRPVSEVHVSCGDFSSARIINPNVFRRLMPGDCLVKNGSIIDMAEAVSFTYTNFPPYKLIVSAAQCLGNI</sequence>
<dbReference type="GO" id="GO:0001709">
    <property type="term" value="P:cell fate determination"/>
    <property type="evidence" value="ECO:0007669"/>
    <property type="project" value="TreeGrafter"/>
</dbReference>
<organism evidence="2 3">
    <name type="scientific">Dioscorea zingiberensis</name>
    <dbReference type="NCBI Taxonomy" id="325984"/>
    <lineage>
        <taxon>Eukaryota</taxon>
        <taxon>Viridiplantae</taxon>
        <taxon>Streptophyta</taxon>
        <taxon>Embryophyta</taxon>
        <taxon>Tracheophyta</taxon>
        <taxon>Spermatophyta</taxon>
        <taxon>Magnoliopsida</taxon>
        <taxon>Liliopsida</taxon>
        <taxon>Dioscoreales</taxon>
        <taxon>Dioscoreaceae</taxon>
        <taxon>Dioscorea</taxon>
    </lineage>
</organism>
<accession>A0A9D5HA78</accession>
<dbReference type="Pfam" id="PF24068">
    <property type="entry name" value="TPD1_C"/>
    <property type="match status" value="1"/>
</dbReference>
<dbReference type="EMBL" id="JAGGNH010000006">
    <property type="protein sequence ID" value="KAJ0968927.1"/>
    <property type="molecule type" value="Genomic_DNA"/>
</dbReference>
<dbReference type="PANTHER" id="PTHR33184:SF81">
    <property type="entry name" value="TPD1 PROTEIN HOMOLOG 1B-LIKE"/>
    <property type="match status" value="1"/>
</dbReference>
<dbReference type="PANTHER" id="PTHR33184">
    <property type="entry name" value="PROTEIN TAPETUM DETERMINANT 1-LIKE-RELATED"/>
    <property type="match status" value="1"/>
</dbReference>
<gene>
    <name evidence="2" type="ORF">J5N97_021804</name>
</gene>
<protein>
    <submittedName>
        <fullName evidence="2">Uncharacterized protein</fullName>
    </submittedName>
</protein>
<comment type="caution">
    <text evidence="2">The sequence shown here is derived from an EMBL/GenBank/DDBJ whole genome shotgun (WGS) entry which is preliminary data.</text>
</comment>
<name>A0A9D5HA78_9LILI</name>
<evidence type="ECO:0000313" key="3">
    <source>
        <dbReference type="Proteomes" id="UP001085076"/>
    </source>
</evidence>
<keyword evidence="3" id="KW-1185">Reference proteome</keyword>
<dbReference type="OrthoDB" id="1572689at2759"/>
<keyword evidence="1" id="KW-0732">Signal</keyword>
<evidence type="ECO:0000313" key="2">
    <source>
        <dbReference type="EMBL" id="KAJ0968927.1"/>
    </source>
</evidence>
<dbReference type="AlphaFoldDB" id="A0A9D5HA78"/>
<reference evidence="2" key="2">
    <citation type="journal article" date="2022" name="Hortic Res">
        <title>The genome of Dioscorea zingiberensis sheds light on the biosynthesis, origin and evolution of the medicinally important diosgenin saponins.</title>
        <authorList>
            <person name="Li Y."/>
            <person name="Tan C."/>
            <person name="Li Z."/>
            <person name="Guo J."/>
            <person name="Li S."/>
            <person name="Chen X."/>
            <person name="Wang C."/>
            <person name="Dai X."/>
            <person name="Yang H."/>
            <person name="Song W."/>
            <person name="Hou L."/>
            <person name="Xu J."/>
            <person name="Tong Z."/>
            <person name="Xu A."/>
            <person name="Yuan X."/>
            <person name="Wang W."/>
            <person name="Yang Q."/>
            <person name="Chen L."/>
            <person name="Sun Z."/>
            <person name="Wang K."/>
            <person name="Pan B."/>
            <person name="Chen J."/>
            <person name="Bao Y."/>
            <person name="Liu F."/>
            <person name="Qi X."/>
            <person name="Gang D.R."/>
            <person name="Wen J."/>
            <person name="Li J."/>
        </authorList>
    </citation>
    <scope>NUCLEOTIDE SEQUENCE</scope>
    <source>
        <strain evidence="2">Dzin_1.0</strain>
    </source>
</reference>